<sequence>MGKDRFLIFDMDGVLINSEPFHKEVLEAVFRSQGLPMTGAYYNSLVGMSNRAIWEKAVKDHGLKQSTDNLMNYHMEVFFEMLESRTIPQPEGMPEFLERVRNSDIRCSLASSSPVKLINEFVRRLQIDSLLDHKVSGEDLPRSKPFPDIFLRVSALYGADPADFWVIEDSAHGVKAALAAGMQCIGYRNPDSGNQDLSAAHIEIDHFDELNEKLLRKLWS</sequence>
<organism evidence="6 7">
    <name type="scientific">Robertkochia marina</name>
    <dbReference type="NCBI Taxonomy" id="1227945"/>
    <lineage>
        <taxon>Bacteria</taxon>
        <taxon>Pseudomonadati</taxon>
        <taxon>Bacteroidota</taxon>
        <taxon>Flavobacteriia</taxon>
        <taxon>Flavobacteriales</taxon>
        <taxon>Flavobacteriaceae</taxon>
        <taxon>Robertkochia</taxon>
    </lineage>
</organism>
<dbReference type="GO" id="GO:0003824">
    <property type="term" value="F:catalytic activity"/>
    <property type="evidence" value="ECO:0007669"/>
    <property type="project" value="UniProtKB-ARBA"/>
</dbReference>
<dbReference type="InterPro" id="IPR006439">
    <property type="entry name" value="HAD-SF_hydro_IA"/>
</dbReference>
<dbReference type="Proteomes" id="UP000305939">
    <property type="component" value="Unassembled WGS sequence"/>
</dbReference>
<dbReference type="Pfam" id="PF13419">
    <property type="entry name" value="HAD_2"/>
    <property type="match status" value="1"/>
</dbReference>
<dbReference type="PANTHER" id="PTHR46193">
    <property type="entry name" value="6-PHOSPHOGLUCONATE PHOSPHATASE"/>
    <property type="match status" value="1"/>
</dbReference>
<keyword evidence="5" id="KW-0119">Carbohydrate metabolism</keyword>
<keyword evidence="3" id="KW-0479">Metal-binding</keyword>
<dbReference type="AlphaFoldDB" id="A0A4S3LXC4"/>
<accession>A0A4S3LXC4</accession>
<comment type="similarity">
    <text evidence="2">Belongs to the HAD-like hydrolase superfamily. CbbY/CbbZ/Gph/YieH family.</text>
</comment>
<name>A0A4S3LXC4_9FLAO</name>
<evidence type="ECO:0000256" key="5">
    <source>
        <dbReference type="ARBA" id="ARBA00023277"/>
    </source>
</evidence>
<dbReference type="NCBIfam" id="TIGR01509">
    <property type="entry name" value="HAD-SF-IA-v3"/>
    <property type="match status" value="1"/>
</dbReference>
<keyword evidence="7" id="KW-1185">Reference proteome</keyword>
<dbReference type="Gene3D" id="1.10.150.240">
    <property type="entry name" value="Putative phosphatase, domain 2"/>
    <property type="match status" value="1"/>
</dbReference>
<gene>
    <name evidence="6" type="ORF">E7Z59_14745</name>
</gene>
<dbReference type="InterPro" id="IPR036412">
    <property type="entry name" value="HAD-like_sf"/>
</dbReference>
<dbReference type="Gene3D" id="3.40.50.1000">
    <property type="entry name" value="HAD superfamily/HAD-like"/>
    <property type="match status" value="1"/>
</dbReference>
<comment type="cofactor">
    <cofactor evidence="1">
        <name>Mg(2+)</name>
        <dbReference type="ChEBI" id="CHEBI:18420"/>
    </cofactor>
</comment>
<evidence type="ECO:0000256" key="2">
    <source>
        <dbReference type="ARBA" id="ARBA00006171"/>
    </source>
</evidence>
<keyword evidence="4" id="KW-0460">Magnesium</keyword>
<dbReference type="OrthoDB" id="9797743at2"/>
<evidence type="ECO:0000256" key="4">
    <source>
        <dbReference type="ARBA" id="ARBA00022842"/>
    </source>
</evidence>
<reference evidence="6 7" key="1">
    <citation type="submission" date="2019-04" db="EMBL/GenBank/DDBJ databases">
        <title>Draft genome sequence of Robertkochia marina CC-AMO-30D.</title>
        <authorList>
            <person name="Hameed A."/>
            <person name="Lin S.-Y."/>
            <person name="Shahina M."/>
            <person name="Lai W.-A."/>
            <person name="Young C.-C."/>
        </authorList>
    </citation>
    <scope>NUCLEOTIDE SEQUENCE [LARGE SCALE GENOMIC DNA]</scope>
    <source>
        <strain evidence="6 7">CC-AMO-30D</strain>
    </source>
</reference>
<dbReference type="PANTHER" id="PTHR46193:SF18">
    <property type="entry name" value="HEXITOL PHOSPHATASE B"/>
    <property type="match status" value="1"/>
</dbReference>
<evidence type="ECO:0000256" key="3">
    <source>
        <dbReference type="ARBA" id="ARBA00022723"/>
    </source>
</evidence>
<dbReference type="InterPro" id="IPR041492">
    <property type="entry name" value="HAD_2"/>
</dbReference>
<dbReference type="GO" id="GO:0046872">
    <property type="term" value="F:metal ion binding"/>
    <property type="evidence" value="ECO:0007669"/>
    <property type="project" value="UniProtKB-KW"/>
</dbReference>
<comment type="caution">
    <text evidence="6">The sequence shown here is derived from an EMBL/GenBank/DDBJ whole genome shotgun (WGS) entry which is preliminary data.</text>
</comment>
<proteinExistence type="inferred from homology"/>
<evidence type="ECO:0000256" key="1">
    <source>
        <dbReference type="ARBA" id="ARBA00001946"/>
    </source>
</evidence>
<dbReference type="InterPro" id="IPR023198">
    <property type="entry name" value="PGP-like_dom2"/>
</dbReference>
<evidence type="ECO:0000313" key="6">
    <source>
        <dbReference type="EMBL" id="THD65835.1"/>
    </source>
</evidence>
<dbReference type="SUPFAM" id="SSF56784">
    <property type="entry name" value="HAD-like"/>
    <property type="match status" value="1"/>
</dbReference>
<dbReference type="InterPro" id="IPR023214">
    <property type="entry name" value="HAD_sf"/>
</dbReference>
<dbReference type="InterPro" id="IPR051600">
    <property type="entry name" value="Beta-PGM-like"/>
</dbReference>
<dbReference type="EMBL" id="SSMC01000004">
    <property type="protein sequence ID" value="THD65835.1"/>
    <property type="molecule type" value="Genomic_DNA"/>
</dbReference>
<dbReference type="SFLD" id="SFLDS00003">
    <property type="entry name" value="Haloacid_Dehalogenase"/>
    <property type="match status" value="1"/>
</dbReference>
<evidence type="ECO:0000313" key="7">
    <source>
        <dbReference type="Proteomes" id="UP000305939"/>
    </source>
</evidence>
<dbReference type="SFLD" id="SFLDG01129">
    <property type="entry name" value="C1.5:_HAD__Beta-PGM__Phosphata"/>
    <property type="match status" value="1"/>
</dbReference>
<dbReference type="RefSeq" id="WP_136337118.1">
    <property type="nucleotide sequence ID" value="NZ_QXMP01000016.1"/>
</dbReference>
<protein>
    <submittedName>
        <fullName evidence="6">HAD family phosphatase</fullName>
    </submittedName>
</protein>